<feature type="region of interest" description="Disordered" evidence="1">
    <location>
        <begin position="1"/>
        <end position="90"/>
    </location>
</feature>
<reference evidence="2 3" key="2">
    <citation type="journal article" date="2023" name="ChemBioChem">
        <title>Acyltransferase Domain Exchange between Two Independent Type I Polyketide Synthases in the Same Producer Strain of Macrolide Antibiotics.</title>
        <authorList>
            <person name="Kudo F."/>
            <person name="Kishikawa K."/>
            <person name="Tsuboi K."/>
            <person name="Kido T."/>
            <person name="Usui T."/>
            <person name="Hashimoto J."/>
            <person name="Shin-Ya K."/>
            <person name="Miyanaga A."/>
            <person name="Eguchi T."/>
        </authorList>
    </citation>
    <scope>NUCLEOTIDE SEQUENCE [LARGE SCALE GENOMIC DNA]</scope>
    <source>
        <strain evidence="2 3">A-8890</strain>
    </source>
</reference>
<organism evidence="2 3">
    <name type="scientific">Streptomyces graminofaciens</name>
    <dbReference type="NCBI Taxonomy" id="68212"/>
    <lineage>
        <taxon>Bacteria</taxon>
        <taxon>Bacillati</taxon>
        <taxon>Actinomycetota</taxon>
        <taxon>Actinomycetes</taxon>
        <taxon>Kitasatosporales</taxon>
        <taxon>Streptomycetaceae</taxon>
        <taxon>Streptomyces</taxon>
    </lineage>
</organism>
<dbReference type="EMBL" id="AP018448">
    <property type="protein sequence ID" value="BBC30555.1"/>
    <property type="molecule type" value="Genomic_DNA"/>
</dbReference>
<keyword evidence="3" id="KW-1185">Reference proteome</keyword>
<feature type="region of interest" description="Disordered" evidence="1">
    <location>
        <begin position="586"/>
        <end position="607"/>
    </location>
</feature>
<gene>
    <name evidence="2" type="ORF">SGFS_018490</name>
</gene>
<evidence type="ECO:0000313" key="2">
    <source>
        <dbReference type="EMBL" id="BBC30555.1"/>
    </source>
</evidence>
<dbReference type="Proteomes" id="UP001321542">
    <property type="component" value="Chromosome"/>
</dbReference>
<feature type="region of interest" description="Disordered" evidence="1">
    <location>
        <begin position="547"/>
        <end position="570"/>
    </location>
</feature>
<accession>A0ABN5VC79</accession>
<reference evidence="2 3" key="1">
    <citation type="journal article" date="2010" name="ChemBioChem">
        <title>Cloning and characterization of the biosynthetic gene cluster of 16-membered macrolide antibiotic FD-891: involvement of a dual functional cytochrome P450 monooxygenase catalyzing epoxidation and hydroxylation.</title>
        <authorList>
            <person name="Kudo F."/>
            <person name="Motegi A."/>
            <person name="Mizoue K."/>
            <person name="Eguchi T."/>
        </authorList>
    </citation>
    <scope>NUCLEOTIDE SEQUENCE [LARGE SCALE GENOMIC DNA]</scope>
    <source>
        <strain evidence="2 3">A-8890</strain>
    </source>
</reference>
<feature type="compositionally biased region" description="Low complexity" evidence="1">
    <location>
        <begin position="49"/>
        <end position="67"/>
    </location>
</feature>
<name>A0ABN5VC79_9ACTN</name>
<protein>
    <recommendedName>
        <fullName evidence="4">Cytochrome c domain-containing protein</fullName>
    </recommendedName>
</protein>
<sequence length="607" mass="66748">MTGAMFSHPTGADPDPDPDPAAPPTLEELRERERRRRAALAAARERGELAPLRRPVQVGVPVGGMPVTSADRPSSSEPREAVAPPAELPTGFTSTESWRAALAAVEAVAAYCRAEGYPASALEGEREGMSADVLARAVASTMRTLPPVRAVGLLRQVHGSGLCLLTPRLTVRAQALLDKKPNRISDMDDSDAAPSVLAAEEAWWLYRDAERVEYSKIPAEREHALAVALPLPVVDDLIDRRRLVHRPLPGSGQRALYIRARLAPTDLDQEDLEELGWEGELARRQFRSRLAVGDSSVLQEDLHSLPPTDRELAAALTKARQSGQIPPALQDQKWLWGALEKLVPQAAVNVRRDRTFGPWLLVRRLQRAVRMAHRASLYGDSKKHQALMRTALNEASVLATAWSDAGWEALNILAYVQAVGGPDGPRYTDALDTLMPQPGKGPREDRLAGGARRRLDENRNILRALIRRPDSSHLLNPYLVLGIPDDAEDWKDHWRQLRRSLNDDGEAQVNEAKDAIERFQRGRSEIPPFSVPLAPEKWALPGADESVIRRGGAPMPRQTPQPDADEQEFARAEAARGIVCNACHNVGLPAEPEDPEHFVPESSPSDQ</sequence>
<evidence type="ECO:0000256" key="1">
    <source>
        <dbReference type="SAM" id="MobiDB-lite"/>
    </source>
</evidence>
<evidence type="ECO:0000313" key="3">
    <source>
        <dbReference type="Proteomes" id="UP001321542"/>
    </source>
</evidence>
<evidence type="ECO:0008006" key="4">
    <source>
        <dbReference type="Google" id="ProtNLM"/>
    </source>
</evidence>
<proteinExistence type="predicted"/>